<dbReference type="EMBL" id="MT143636">
    <property type="protein sequence ID" value="QJA99227.1"/>
    <property type="molecule type" value="Genomic_DNA"/>
</dbReference>
<accession>A0A6M3LVA0</accession>
<evidence type="ECO:0000259" key="1">
    <source>
        <dbReference type="Pfam" id="PF18823"/>
    </source>
</evidence>
<evidence type="ECO:0000313" key="2">
    <source>
        <dbReference type="EMBL" id="QJA99227.1"/>
    </source>
</evidence>
<feature type="domain" description="Inorganic pyrophosphatase" evidence="1">
    <location>
        <begin position="127"/>
        <end position="244"/>
    </location>
</feature>
<protein>
    <recommendedName>
        <fullName evidence="1">Inorganic pyrophosphatase domain-containing protein</fullName>
    </recommendedName>
</protein>
<dbReference type="AlphaFoldDB" id="A0A6M3LVA0"/>
<name>A0A6M3LVA0_9ZZZZ</name>
<gene>
    <name evidence="2" type="ORF">MM171A01247_0012</name>
</gene>
<dbReference type="InterPro" id="IPR023214">
    <property type="entry name" value="HAD_sf"/>
</dbReference>
<organism evidence="2">
    <name type="scientific">viral metagenome</name>
    <dbReference type="NCBI Taxonomy" id="1070528"/>
    <lineage>
        <taxon>unclassified sequences</taxon>
        <taxon>metagenomes</taxon>
        <taxon>organismal metagenomes</taxon>
    </lineage>
</organism>
<reference evidence="2" key="1">
    <citation type="submission" date="2020-03" db="EMBL/GenBank/DDBJ databases">
        <title>The deep terrestrial virosphere.</title>
        <authorList>
            <person name="Holmfeldt K."/>
            <person name="Nilsson E."/>
            <person name="Simone D."/>
            <person name="Lopez-Fernandez M."/>
            <person name="Wu X."/>
            <person name="de Brujin I."/>
            <person name="Lundin D."/>
            <person name="Andersson A."/>
            <person name="Bertilsson S."/>
            <person name="Dopson M."/>
        </authorList>
    </citation>
    <scope>NUCLEOTIDE SEQUENCE</scope>
    <source>
        <strain evidence="2">MM171A01247</strain>
    </source>
</reference>
<dbReference type="Pfam" id="PF18823">
    <property type="entry name" value="InPase"/>
    <property type="match status" value="1"/>
</dbReference>
<dbReference type="SUPFAM" id="SSF56784">
    <property type="entry name" value="HAD-like"/>
    <property type="match status" value="1"/>
</dbReference>
<dbReference type="InterPro" id="IPR041595">
    <property type="entry name" value="Inorganic_Pase"/>
</dbReference>
<sequence length="254" mass="28461">MLLSDIHDVKDGRLITKDTDSWIGIDLDGTLAEYHGFEGLDVIGKPIQKMVDYVKVLLEKGEKVKIFTARIADHPECVGHIQQWLQDVGLPILEVTNIKDPGMTTLIDDRARQVVENTGEFVDSLPSITFQGLPITIENAPGSIHKGVGPNGQFYESKVYYQYGYFQKTKGTDGDEIDCFVGPDKNAEEVYIIWEKLSGEDKVMLGFSTKMDAIEAFCAHYTMNTNDFLGEVTVMSMDDFKKTIQGHKKGTRIK</sequence>
<proteinExistence type="predicted"/>
<dbReference type="InterPro" id="IPR036412">
    <property type="entry name" value="HAD-like_sf"/>
</dbReference>
<dbReference type="Gene3D" id="3.40.50.1000">
    <property type="entry name" value="HAD superfamily/HAD-like"/>
    <property type="match status" value="1"/>
</dbReference>